<evidence type="ECO:0000256" key="1">
    <source>
        <dbReference type="SAM" id="Phobius"/>
    </source>
</evidence>
<evidence type="ECO:0000313" key="2">
    <source>
        <dbReference type="EMBL" id="QAS54165.1"/>
    </source>
</evidence>
<name>A0A410MHM9_9BACI</name>
<dbReference type="EMBL" id="CP026118">
    <property type="protein sequence ID" value="QAS54165.1"/>
    <property type="molecule type" value="Genomic_DNA"/>
</dbReference>
<evidence type="ECO:0008006" key="4">
    <source>
        <dbReference type="Google" id="ProtNLM"/>
    </source>
</evidence>
<keyword evidence="1" id="KW-1133">Transmembrane helix</keyword>
<dbReference type="AlphaFoldDB" id="A0A410MHM9"/>
<dbReference type="KEGG" id="hli:HLI_19070"/>
<keyword evidence="1" id="KW-0472">Membrane</keyword>
<proteinExistence type="predicted"/>
<feature type="transmembrane region" description="Helical" evidence="1">
    <location>
        <begin position="137"/>
        <end position="155"/>
    </location>
</feature>
<dbReference type="OrthoDB" id="2380880at2"/>
<protein>
    <recommendedName>
        <fullName evidence="4">DUF2157 domain-containing protein</fullName>
    </recommendedName>
</protein>
<organism evidence="2 3">
    <name type="scientific">Halobacillus litoralis</name>
    <dbReference type="NCBI Taxonomy" id="45668"/>
    <lineage>
        <taxon>Bacteria</taxon>
        <taxon>Bacillati</taxon>
        <taxon>Bacillota</taxon>
        <taxon>Bacilli</taxon>
        <taxon>Bacillales</taxon>
        <taxon>Bacillaceae</taxon>
        <taxon>Halobacillus</taxon>
    </lineage>
</organism>
<dbReference type="Proteomes" id="UP000287756">
    <property type="component" value="Chromosome"/>
</dbReference>
<feature type="transmembrane region" description="Helical" evidence="1">
    <location>
        <begin position="54"/>
        <end position="75"/>
    </location>
</feature>
<feature type="transmembrane region" description="Helical" evidence="1">
    <location>
        <begin position="109"/>
        <end position="131"/>
    </location>
</feature>
<feature type="transmembrane region" description="Helical" evidence="1">
    <location>
        <begin position="162"/>
        <end position="178"/>
    </location>
</feature>
<dbReference type="RefSeq" id="WP_128526434.1">
    <property type="nucleotide sequence ID" value="NZ_CANLVY010000006.1"/>
</dbReference>
<gene>
    <name evidence="2" type="ORF">HLI_19070</name>
</gene>
<evidence type="ECO:0000313" key="3">
    <source>
        <dbReference type="Proteomes" id="UP000287756"/>
    </source>
</evidence>
<keyword evidence="1" id="KW-0812">Transmembrane</keyword>
<sequence length="179" mass="21218">MKDDRTRTIISEIHYWKNNRLLPSEYCDFLLALYTKGDGDHLEERENTHARSHLFFYLSISLTLFLVPLSFLVIYFTEMGIIMQTGLLSSFVIIAGFHFWWLRAKRSEWSFLPLIVTLLTMLLLSIHIVQYFWQNEVALYIVMGVHFSLWVYLGWLWNVKTLLISGLIGFLILFIYIVL</sequence>
<feature type="transmembrane region" description="Helical" evidence="1">
    <location>
        <begin position="81"/>
        <end position="102"/>
    </location>
</feature>
<reference evidence="2 3" key="1">
    <citation type="submission" date="2018-01" db="EMBL/GenBank/DDBJ databases">
        <title>The whole genome sequencing and assembly of Halobacillus litoralis ERB031 strain.</title>
        <authorList>
            <person name="Lee S.-J."/>
            <person name="Park M.-K."/>
            <person name="Kim J.-Y."/>
            <person name="Lee Y.-J."/>
            <person name="Yi H."/>
            <person name="Bahn Y.-S."/>
            <person name="Kim J.F."/>
            <person name="Lee D.-W."/>
        </authorList>
    </citation>
    <scope>NUCLEOTIDE SEQUENCE [LARGE SCALE GENOMIC DNA]</scope>
    <source>
        <strain evidence="2 3">ERB 031</strain>
    </source>
</reference>
<accession>A0A410MHM9</accession>